<dbReference type="PANTHER" id="PTHR43046">
    <property type="entry name" value="GDP-MANNOSE MANNOSYL HYDROLASE"/>
    <property type="match status" value="1"/>
</dbReference>
<protein>
    <submittedName>
        <fullName evidence="5">NUDIX hydrolase</fullName>
    </submittedName>
</protein>
<gene>
    <name evidence="5" type="ORF">JF887_10905</name>
</gene>
<evidence type="ECO:0000313" key="5">
    <source>
        <dbReference type="EMBL" id="MBJ7609920.1"/>
    </source>
</evidence>
<dbReference type="Proteomes" id="UP000614410">
    <property type="component" value="Unassembled WGS sequence"/>
</dbReference>
<dbReference type="Gene3D" id="3.90.79.10">
    <property type="entry name" value="Nucleoside Triphosphate Pyrophosphohydrolase"/>
    <property type="match status" value="1"/>
</dbReference>
<dbReference type="EMBL" id="JAEKNN010000053">
    <property type="protein sequence ID" value="MBJ7609920.1"/>
    <property type="molecule type" value="Genomic_DNA"/>
</dbReference>
<dbReference type="SUPFAM" id="SSF55811">
    <property type="entry name" value="Nudix"/>
    <property type="match status" value="1"/>
</dbReference>
<dbReference type="InterPro" id="IPR015797">
    <property type="entry name" value="NUDIX_hydrolase-like_dom_sf"/>
</dbReference>
<comment type="similarity">
    <text evidence="3">Belongs to the Nudix hydrolase family.</text>
</comment>
<dbReference type="PANTHER" id="PTHR43046:SF14">
    <property type="entry name" value="MUTT_NUDIX FAMILY PROTEIN"/>
    <property type="match status" value="1"/>
</dbReference>
<accession>A0A934NGF6</accession>
<keyword evidence="2 3" id="KW-0378">Hydrolase</keyword>
<evidence type="ECO:0000313" key="6">
    <source>
        <dbReference type="Proteomes" id="UP000614410"/>
    </source>
</evidence>
<reference evidence="5 6" key="1">
    <citation type="submission" date="2020-10" db="EMBL/GenBank/DDBJ databases">
        <title>Ca. Dormibacterota MAGs.</title>
        <authorList>
            <person name="Montgomery K."/>
        </authorList>
    </citation>
    <scope>NUCLEOTIDE SEQUENCE [LARGE SCALE GENOMIC DNA]</scope>
    <source>
        <strain evidence="5">Mitchell_Peninsula_5</strain>
    </source>
</reference>
<dbReference type="InterPro" id="IPR020476">
    <property type="entry name" value="Nudix_hydrolase"/>
</dbReference>
<dbReference type="PRINTS" id="PR00502">
    <property type="entry name" value="NUDIXFAMILY"/>
</dbReference>
<name>A0A934NGF6_9BACT</name>
<dbReference type="Pfam" id="PF00293">
    <property type="entry name" value="NUDIX"/>
    <property type="match status" value="1"/>
</dbReference>
<evidence type="ECO:0000256" key="1">
    <source>
        <dbReference type="ARBA" id="ARBA00001946"/>
    </source>
</evidence>
<comment type="caution">
    <text evidence="5">The sequence shown here is derived from an EMBL/GenBank/DDBJ whole genome shotgun (WGS) entry which is preliminary data.</text>
</comment>
<organism evidence="5 6">
    <name type="scientific">Candidatus Amunia macphersoniae</name>
    <dbReference type="NCBI Taxonomy" id="3127014"/>
    <lineage>
        <taxon>Bacteria</taxon>
        <taxon>Bacillati</taxon>
        <taxon>Candidatus Dormiibacterota</taxon>
        <taxon>Candidatus Dormibacteria</taxon>
        <taxon>Candidatus Aeolococcales</taxon>
        <taxon>Candidatus Aeolococcaceae</taxon>
        <taxon>Candidatus Amunia</taxon>
    </lineage>
</organism>
<dbReference type="PROSITE" id="PS00893">
    <property type="entry name" value="NUDIX_BOX"/>
    <property type="match status" value="1"/>
</dbReference>
<evidence type="ECO:0000259" key="4">
    <source>
        <dbReference type="PROSITE" id="PS51462"/>
    </source>
</evidence>
<comment type="cofactor">
    <cofactor evidence="1">
        <name>Mg(2+)</name>
        <dbReference type="ChEBI" id="CHEBI:18420"/>
    </cofactor>
</comment>
<dbReference type="PROSITE" id="PS51462">
    <property type="entry name" value="NUDIX"/>
    <property type="match status" value="1"/>
</dbReference>
<feature type="domain" description="Nudix hydrolase" evidence="4">
    <location>
        <begin position="1"/>
        <end position="120"/>
    </location>
</feature>
<dbReference type="AlphaFoldDB" id="A0A934NGF6"/>
<dbReference type="GO" id="GO:0016787">
    <property type="term" value="F:hydrolase activity"/>
    <property type="evidence" value="ECO:0007669"/>
    <property type="project" value="UniProtKB-KW"/>
</dbReference>
<dbReference type="InterPro" id="IPR020084">
    <property type="entry name" value="NUDIX_hydrolase_CS"/>
</dbReference>
<dbReference type="CDD" id="cd02883">
    <property type="entry name" value="NUDIX_Hydrolase"/>
    <property type="match status" value="1"/>
</dbReference>
<evidence type="ECO:0000256" key="2">
    <source>
        <dbReference type="ARBA" id="ARBA00022801"/>
    </source>
</evidence>
<sequence>MQGAQTAIVDGSRVLLQLRPFPPGWELPGGHVDPGEDPAETAVRETEEETGLRVNIRGLVGVYSWSGLRNAADAVFLAEVAGGRLRWSIEAWRTVFVSADRLPRTAFPWCRQRVYDALARSEGAPPVHRVQPVTLRNVATFGTSWLSAPLDRIRSRGNSGDGS</sequence>
<evidence type="ECO:0000256" key="3">
    <source>
        <dbReference type="RuleBase" id="RU003476"/>
    </source>
</evidence>
<dbReference type="InterPro" id="IPR000086">
    <property type="entry name" value="NUDIX_hydrolase_dom"/>
</dbReference>
<proteinExistence type="inferred from homology"/>